<keyword evidence="3" id="KW-0472">Membrane</keyword>
<evidence type="ECO:0000259" key="4">
    <source>
        <dbReference type="Pfam" id="PF10145"/>
    </source>
</evidence>
<dbReference type="InterPro" id="IPR010090">
    <property type="entry name" value="Phage_tape_meas"/>
</dbReference>
<dbReference type="NCBIfam" id="TIGR01760">
    <property type="entry name" value="tape_meas_TP901"/>
    <property type="match status" value="1"/>
</dbReference>
<keyword evidence="3" id="KW-1133">Transmembrane helix</keyword>
<dbReference type="Proteomes" id="UP000023464">
    <property type="component" value="Unassembled WGS sequence"/>
</dbReference>
<name>A0A022PJ34_9GAMM</name>
<feature type="domain" description="Phage tail tape measure protein" evidence="4">
    <location>
        <begin position="158"/>
        <end position="310"/>
    </location>
</feature>
<dbReference type="Pfam" id="PF10145">
    <property type="entry name" value="PhageMin_Tail"/>
    <property type="match status" value="1"/>
</dbReference>
<accession>A0A022PJ34</accession>
<keyword evidence="6" id="KW-1185">Reference proteome</keyword>
<evidence type="ECO:0000256" key="2">
    <source>
        <dbReference type="SAM" id="Coils"/>
    </source>
</evidence>
<dbReference type="AlphaFoldDB" id="A0A022PJ34"/>
<comment type="caution">
    <text evidence="5">The sequence shown here is derived from an EMBL/GenBank/DDBJ whole genome shotgun (WGS) entry which is preliminary data.</text>
</comment>
<keyword evidence="3" id="KW-0812">Transmembrane</keyword>
<evidence type="ECO:0000313" key="5">
    <source>
        <dbReference type="EMBL" id="EYU16152.1"/>
    </source>
</evidence>
<dbReference type="RefSeq" id="WP_036777204.1">
    <property type="nucleotide sequence ID" value="NZ_CAWLTM010000101.1"/>
</dbReference>
<keyword evidence="2" id="KW-0175">Coiled coil</keyword>
<keyword evidence="1" id="KW-1188">Viral release from host cell</keyword>
<reference evidence="5 6" key="1">
    <citation type="submission" date="2014-03" db="EMBL/GenBank/DDBJ databases">
        <title>Draft Genome of Photorhabdus luminescens BA1, an Egyptian Isolate.</title>
        <authorList>
            <person name="Ghazal S."/>
            <person name="Hurst S.G.IV."/>
            <person name="Morris K."/>
            <person name="Thomas K."/>
            <person name="Tisa L.S."/>
        </authorList>
    </citation>
    <scope>NUCLEOTIDE SEQUENCE [LARGE SCALE GENOMIC DNA]</scope>
    <source>
        <strain evidence="5 6">BA1</strain>
    </source>
</reference>
<gene>
    <name evidence="5" type="ORF">BA1DRAFT_01318</name>
</gene>
<evidence type="ECO:0000313" key="6">
    <source>
        <dbReference type="Proteomes" id="UP000023464"/>
    </source>
</evidence>
<evidence type="ECO:0000256" key="1">
    <source>
        <dbReference type="ARBA" id="ARBA00022612"/>
    </source>
</evidence>
<dbReference type="PANTHER" id="PTHR37813">
    <property type="entry name" value="FELS-2 PROPHAGE PROTEIN"/>
    <property type="match status" value="1"/>
</dbReference>
<feature type="transmembrane region" description="Helical" evidence="3">
    <location>
        <begin position="577"/>
        <end position="599"/>
    </location>
</feature>
<feature type="coiled-coil region" evidence="2">
    <location>
        <begin position="62"/>
        <end position="89"/>
    </location>
</feature>
<sequence length="850" mass="93672">MSTEFSIGVIIGGAISSAFSSAMSGTRRTLGTLGETTRQLENRQQALNRAVERYGQLGSRSAQRLNADLQRISRTLEQLNRQQQRLQSAASMSDAAKANRMALYAQGAETYALTRTISSPVVQSVTKYASFESGLRDIAVTGNLSPKEEQKIGIILRQNAKQTNQLQETLLEGIGTLVAAGKSPMKSTDMSELLGHVATASKANINDLAKMALSFESLKIEGDQALKEAFNRAVFGAKSGRFELKDLAQYFPEMAQQFAGKGIYGQEAVSQIIASLEVGREGAGTEGEAATNMRNWLASMGRGDIAKRYAEADVDYQTSMSRYVSSGYSQYEASIMIADRFIKSKGADLMKEWKKAGARGDEDAQRMLMESFGLSSIFTDVQTVNHLLAMRQRWGDYQRIKTGMGTDSAQKSVDTDFDKQNDTLEAQWRRTQIEFNDSAISIGQSLRPALIQLAETFIPLMDKTGKWLAANPELISNVVTLVGGFLAFKAASIGVRLGLNILLSPITDIWKGAMLMRTRWLLFRMAIGSGGRFGVVANILGKIAGAALWLGRILGSALYKGLMLAGRAILWIGRALLMNPIGLIITGIAVAAYLIYRYWKPISNFFKRLWVLVKFAFQMGWQGIKNIWSNVKGWFTARWNDITNAFDGGIFEVSKLILNWSPLGLFYKTFADVMKWFGIDMPDNFTDFGKNIVNGLVNGISNMLTTAKDTIKNFGGKVSSWFKEALGIQSPSRVFMGFGDNIVQGTVVGIERTMPLAARATQRLAEGMTPDVPQISPPEMMSGNPIKQTGYKDASNSNNGFSISFAPQIYIGDKQQTAIPDISQALNLSMRELEKLLERIVIQRERRRYG</sequence>
<dbReference type="PANTHER" id="PTHR37813:SF1">
    <property type="entry name" value="FELS-2 PROPHAGE PROTEIN"/>
    <property type="match status" value="1"/>
</dbReference>
<evidence type="ECO:0000256" key="3">
    <source>
        <dbReference type="SAM" id="Phobius"/>
    </source>
</evidence>
<protein>
    <submittedName>
        <fullName evidence="5">Phage tail tape measure protein, TP901 family</fullName>
    </submittedName>
</protein>
<proteinExistence type="predicted"/>
<dbReference type="PATRIC" id="fig|1393736.3.peg.1337"/>
<dbReference type="EMBL" id="JFGV01000014">
    <property type="protein sequence ID" value="EYU16152.1"/>
    <property type="molecule type" value="Genomic_DNA"/>
</dbReference>
<organism evidence="5 6">
    <name type="scientific">Photorhabdus aegyptia</name>
    <dbReference type="NCBI Taxonomy" id="2805098"/>
    <lineage>
        <taxon>Bacteria</taxon>
        <taxon>Pseudomonadati</taxon>
        <taxon>Pseudomonadota</taxon>
        <taxon>Gammaproteobacteria</taxon>
        <taxon>Enterobacterales</taxon>
        <taxon>Morganellaceae</taxon>
        <taxon>Photorhabdus</taxon>
    </lineage>
</organism>